<keyword evidence="2" id="KW-1185">Reference proteome</keyword>
<protein>
    <submittedName>
        <fullName evidence="1">Uncharacterized protein</fullName>
    </submittedName>
</protein>
<reference evidence="2" key="1">
    <citation type="journal article" date="2019" name="Int. J. Syst. Evol. Microbiol.">
        <title>The Global Catalogue of Microorganisms (GCM) 10K type strain sequencing project: providing services to taxonomists for standard genome sequencing and annotation.</title>
        <authorList>
            <consortium name="The Broad Institute Genomics Platform"/>
            <consortium name="The Broad Institute Genome Sequencing Center for Infectious Disease"/>
            <person name="Wu L."/>
            <person name="Ma J."/>
        </authorList>
    </citation>
    <scope>NUCLEOTIDE SEQUENCE [LARGE SCALE GENOMIC DNA]</scope>
    <source>
        <strain evidence="2">JCM 17555</strain>
    </source>
</reference>
<sequence length="55" mass="5973">MGIGVYRPVRIGGRHAFRDSGWAADTTAEISNAVAVGPNERDFNVRTHRPDYSGA</sequence>
<accession>A0ABP7P6E8</accession>
<dbReference type="Proteomes" id="UP001501337">
    <property type="component" value="Unassembled WGS sequence"/>
</dbReference>
<evidence type="ECO:0000313" key="1">
    <source>
        <dbReference type="EMBL" id="GAA3960526.1"/>
    </source>
</evidence>
<comment type="caution">
    <text evidence="1">The sequence shown here is derived from an EMBL/GenBank/DDBJ whole genome shotgun (WGS) entry which is preliminary data.</text>
</comment>
<organism evidence="1 2">
    <name type="scientific">Allohahella marinimesophila</name>
    <dbReference type="NCBI Taxonomy" id="1054972"/>
    <lineage>
        <taxon>Bacteria</taxon>
        <taxon>Pseudomonadati</taxon>
        <taxon>Pseudomonadota</taxon>
        <taxon>Gammaproteobacteria</taxon>
        <taxon>Oceanospirillales</taxon>
        <taxon>Hahellaceae</taxon>
        <taxon>Allohahella</taxon>
    </lineage>
</organism>
<evidence type="ECO:0000313" key="2">
    <source>
        <dbReference type="Proteomes" id="UP001501337"/>
    </source>
</evidence>
<name>A0ABP7P6E8_9GAMM</name>
<proteinExistence type="predicted"/>
<gene>
    <name evidence="1" type="ORF">GCM10022278_18300</name>
</gene>
<dbReference type="EMBL" id="BAABBO010000009">
    <property type="protein sequence ID" value="GAA3960526.1"/>
    <property type="molecule type" value="Genomic_DNA"/>
</dbReference>